<proteinExistence type="predicted"/>
<name>X0YZS3_9ZZZZ</name>
<sequence>MNGVKKIKKASIKKYKPIIAFFIAMVMASSVFVTANTSDYTISSPTTERYTFEMDEDSISLTMAVGSYKITSTDQGDEIYVEEFGRLLIPGKPNLPSKIFSIAIPPGAEVEKVTIDAGEAMTIPGIFEVPSTPLPRVIGKEDPAIFEQDTKEYENNYNQVYQSDESYPPYIISSNKTTISEHISNVKITILSREYDIKGLDSKEFTINVSEGINRIQIYGNITSIKPNFVDPIIFLSLYDPIDNLVAYSSSLAFDVGSAYLETLITNASGEYTLVAKIYNGIKGGFFSQRGISIVDSDFDISYSISNLEKPHLPYIPNLSITASYLTAAHGGIILADSQFELTDESYAEAADGYSSGPWHNENLHNFTNEKVWYVVDQINNTLDMIDEFEMLNDYLAGPAWLAILAGTNMIPMYYYSPSQPGLLEKGLPSDNPYSLNWNLSVSRVIGWNVEDVSLMI</sequence>
<dbReference type="AlphaFoldDB" id="X0YZS3"/>
<accession>X0YZS3</accession>
<protein>
    <recommendedName>
        <fullName evidence="2">Gingipain domain-containing protein</fullName>
    </recommendedName>
</protein>
<dbReference type="EMBL" id="BART01006360">
    <property type="protein sequence ID" value="GAG62125.1"/>
    <property type="molecule type" value="Genomic_DNA"/>
</dbReference>
<feature type="non-terminal residue" evidence="1">
    <location>
        <position position="457"/>
    </location>
</feature>
<reference evidence="1" key="1">
    <citation type="journal article" date="2014" name="Front. Microbiol.">
        <title>High frequency of phylogenetically diverse reductive dehalogenase-homologous genes in deep subseafloor sedimentary metagenomes.</title>
        <authorList>
            <person name="Kawai M."/>
            <person name="Futagami T."/>
            <person name="Toyoda A."/>
            <person name="Takaki Y."/>
            <person name="Nishi S."/>
            <person name="Hori S."/>
            <person name="Arai W."/>
            <person name="Tsubouchi T."/>
            <person name="Morono Y."/>
            <person name="Uchiyama I."/>
            <person name="Ito T."/>
            <person name="Fujiyama A."/>
            <person name="Inagaki F."/>
            <person name="Takami H."/>
        </authorList>
    </citation>
    <scope>NUCLEOTIDE SEQUENCE</scope>
    <source>
        <strain evidence="1">Expedition CK06-06</strain>
    </source>
</reference>
<evidence type="ECO:0000313" key="1">
    <source>
        <dbReference type="EMBL" id="GAG62125.1"/>
    </source>
</evidence>
<organism evidence="1">
    <name type="scientific">marine sediment metagenome</name>
    <dbReference type="NCBI Taxonomy" id="412755"/>
    <lineage>
        <taxon>unclassified sequences</taxon>
        <taxon>metagenomes</taxon>
        <taxon>ecological metagenomes</taxon>
    </lineage>
</organism>
<comment type="caution">
    <text evidence="1">The sequence shown here is derived from an EMBL/GenBank/DDBJ whole genome shotgun (WGS) entry which is preliminary data.</text>
</comment>
<gene>
    <name evidence="1" type="ORF">S01H4_14501</name>
</gene>
<dbReference type="Gene3D" id="2.60.40.3800">
    <property type="match status" value="1"/>
</dbReference>
<evidence type="ECO:0008006" key="2">
    <source>
        <dbReference type="Google" id="ProtNLM"/>
    </source>
</evidence>
<dbReference type="InterPro" id="IPR038490">
    <property type="entry name" value="Gingipain_propep_sf"/>
</dbReference>